<gene>
    <name evidence="2" type="ORF">HHI36_005189</name>
</gene>
<name>A0ABD2NTE9_9CUCU</name>
<evidence type="ECO:0000313" key="3">
    <source>
        <dbReference type="Proteomes" id="UP001516400"/>
    </source>
</evidence>
<sequence>MRKYSMITLIWDFIDPRKTFLTSVLAFENNSEPTDEEIEIQSQHSANKEMCIAEKNIHRKNTNTRDMILTFDLENLLYRNPIFLQHITRNLTANCHNNSLTYCRLCHEGVHGSAGNDIASAIVKFLTAACLDNPDRIFHKRGLKPNLVESTTTLKKITFDWLEVEEVTEKVQLTDKKKEHLQSMLKYIPEKDREIYLNTSTSKDHLPENSKQGAQKDNRNIKNTCIEGKKTI</sequence>
<dbReference type="EMBL" id="JABFTP020000144">
    <property type="protein sequence ID" value="KAL3281986.1"/>
    <property type="molecule type" value="Genomic_DNA"/>
</dbReference>
<protein>
    <submittedName>
        <fullName evidence="2">Uncharacterized protein</fullName>
    </submittedName>
</protein>
<dbReference type="AlphaFoldDB" id="A0ABD2NTE9"/>
<feature type="region of interest" description="Disordered" evidence="1">
    <location>
        <begin position="200"/>
        <end position="232"/>
    </location>
</feature>
<proteinExistence type="predicted"/>
<evidence type="ECO:0000313" key="2">
    <source>
        <dbReference type="EMBL" id="KAL3281986.1"/>
    </source>
</evidence>
<accession>A0ABD2NTE9</accession>
<organism evidence="2 3">
    <name type="scientific">Cryptolaemus montrouzieri</name>
    <dbReference type="NCBI Taxonomy" id="559131"/>
    <lineage>
        <taxon>Eukaryota</taxon>
        <taxon>Metazoa</taxon>
        <taxon>Ecdysozoa</taxon>
        <taxon>Arthropoda</taxon>
        <taxon>Hexapoda</taxon>
        <taxon>Insecta</taxon>
        <taxon>Pterygota</taxon>
        <taxon>Neoptera</taxon>
        <taxon>Endopterygota</taxon>
        <taxon>Coleoptera</taxon>
        <taxon>Polyphaga</taxon>
        <taxon>Cucujiformia</taxon>
        <taxon>Coccinelloidea</taxon>
        <taxon>Coccinellidae</taxon>
        <taxon>Scymninae</taxon>
        <taxon>Scymnini</taxon>
        <taxon>Cryptolaemus</taxon>
    </lineage>
</organism>
<keyword evidence="3" id="KW-1185">Reference proteome</keyword>
<feature type="compositionally biased region" description="Basic and acidic residues" evidence="1">
    <location>
        <begin position="202"/>
        <end position="220"/>
    </location>
</feature>
<reference evidence="2 3" key="1">
    <citation type="journal article" date="2021" name="BMC Biol.">
        <title>Horizontally acquired antibacterial genes associated with adaptive radiation of ladybird beetles.</title>
        <authorList>
            <person name="Li H.S."/>
            <person name="Tang X.F."/>
            <person name="Huang Y.H."/>
            <person name="Xu Z.Y."/>
            <person name="Chen M.L."/>
            <person name="Du X.Y."/>
            <person name="Qiu B.Y."/>
            <person name="Chen P.T."/>
            <person name="Zhang W."/>
            <person name="Slipinski A."/>
            <person name="Escalona H.E."/>
            <person name="Waterhouse R.M."/>
            <person name="Zwick A."/>
            <person name="Pang H."/>
        </authorList>
    </citation>
    <scope>NUCLEOTIDE SEQUENCE [LARGE SCALE GENOMIC DNA]</scope>
    <source>
        <strain evidence="2">SYSU2018</strain>
    </source>
</reference>
<evidence type="ECO:0000256" key="1">
    <source>
        <dbReference type="SAM" id="MobiDB-lite"/>
    </source>
</evidence>
<comment type="caution">
    <text evidence="2">The sequence shown here is derived from an EMBL/GenBank/DDBJ whole genome shotgun (WGS) entry which is preliminary data.</text>
</comment>
<dbReference type="Proteomes" id="UP001516400">
    <property type="component" value="Unassembled WGS sequence"/>
</dbReference>